<dbReference type="PROSITE" id="PS51257">
    <property type="entry name" value="PROKAR_LIPOPROTEIN"/>
    <property type="match status" value="1"/>
</dbReference>
<accession>A0A9D1KKU9</accession>
<sequence length="274" mass="29951">MRKKTICAAAGAAIMLLSLFGCADEGNSFDSAAAPPENDHEVSAVGSQTTAVSDEFETITEDSSLTPYDEPVTYEVEIIDDAGSGEPVSYQDLRDGYLPYYDNLSFISYEIVSVYSPEEAFELTGEEAFTRRTTLYNVHVYYDHILDEEVDYNMNIAHVGNTQEQLLGFPMYETGMRFAAAVFGSSDTWRVPVGELEFLLLSENGDEIAYHIGSAPVSGTDGSLPMNDELDADECELMLSASNNPMVLSSKARVEELGEFIRGDWSGAGIVNAQ</sequence>
<name>A0A9D1KKU9_9FIRM</name>
<keyword evidence="1" id="KW-0732">Signal</keyword>
<evidence type="ECO:0000256" key="1">
    <source>
        <dbReference type="SAM" id="SignalP"/>
    </source>
</evidence>
<dbReference type="EMBL" id="DVLL01000003">
    <property type="protein sequence ID" value="HIT58238.1"/>
    <property type="molecule type" value="Genomic_DNA"/>
</dbReference>
<gene>
    <name evidence="2" type="ORF">IAC39_00705</name>
</gene>
<dbReference type="Proteomes" id="UP000824136">
    <property type="component" value="Unassembled WGS sequence"/>
</dbReference>
<feature type="chain" id="PRO_5038832994" evidence="1">
    <location>
        <begin position="24"/>
        <end position="274"/>
    </location>
</feature>
<reference evidence="2" key="2">
    <citation type="journal article" date="2021" name="PeerJ">
        <title>Extensive microbial diversity within the chicken gut microbiome revealed by metagenomics and culture.</title>
        <authorList>
            <person name="Gilroy R."/>
            <person name="Ravi A."/>
            <person name="Getino M."/>
            <person name="Pursley I."/>
            <person name="Horton D.L."/>
            <person name="Alikhan N.F."/>
            <person name="Baker D."/>
            <person name="Gharbi K."/>
            <person name="Hall N."/>
            <person name="Watson M."/>
            <person name="Adriaenssens E.M."/>
            <person name="Foster-Nyarko E."/>
            <person name="Jarju S."/>
            <person name="Secka A."/>
            <person name="Antonio M."/>
            <person name="Oren A."/>
            <person name="Chaudhuri R.R."/>
            <person name="La Ragione R."/>
            <person name="Hildebrand F."/>
            <person name="Pallen M.J."/>
        </authorList>
    </citation>
    <scope>NUCLEOTIDE SEQUENCE</scope>
    <source>
        <strain evidence="2">CHK33-4379</strain>
    </source>
</reference>
<feature type="signal peptide" evidence="1">
    <location>
        <begin position="1"/>
        <end position="23"/>
    </location>
</feature>
<dbReference type="AlphaFoldDB" id="A0A9D1KKU9"/>
<evidence type="ECO:0000313" key="3">
    <source>
        <dbReference type="Proteomes" id="UP000824136"/>
    </source>
</evidence>
<evidence type="ECO:0000313" key="2">
    <source>
        <dbReference type="EMBL" id="HIT58238.1"/>
    </source>
</evidence>
<proteinExistence type="predicted"/>
<protein>
    <submittedName>
        <fullName evidence="2">Uncharacterized protein</fullName>
    </submittedName>
</protein>
<reference evidence="2" key="1">
    <citation type="submission" date="2020-10" db="EMBL/GenBank/DDBJ databases">
        <authorList>
            <person name="Gilroy R."/>
        </authorList>
    </citation>
    <scope>NUCLEOTIDE SEQUENCE</scope>
    <source>
        <strain evidence="2">CHK33-4379</strain>
    </source>
</reference>
<organism evidence="2 3">
    <name type="scientific">Candidatus Faeciplasma pullistercoris</name>
    <dbReference type="NCBI Taxonomy" id="2840800"/>
    <lineage>
        <taxon>Bacteria</taxon>
        <taxon>Bacillati</taxon>
        <taxon>Bacillota</taxon>
        <taxon>Clostridia</taxon>
        <taxon>Eubacteriales</taxon>
        <taxon>Oscillospiraceae</taxon>
        <taxon>Oscillospiraceae incertae sedis</taxon>
        <taxon>Candidatus Faeciplasma</taxon>
    </lineage>
</organism>
<comment type="caution">
    <text evidence="2">The sequence shown here is derived from an EMBL/GenBank/DDBJ whole genome shotgun (WGS) entry which is preliminary data.</text>
</comment>